<name>A0ACC2JNT5_9PEZI</name>
<sequence length="259" mass="27996">MISQKSCITARLKRNSLGHHKASSSLDASRLLTRRPESVDRPMSSSDAPLIYGSPTRSPSTAARSIVSPLYFEGDKLEGMLADFEEPIFAPYAQSGLHGVKMGTFDLQNSPQRPTYAEGLSGDRQGNSHASESYKIKGKGKEGKTRWLSQLKEWVSVSEPSTQALRNYKKDTYKKAGIALGDPQASAKLHLPVASLPPDAIKPGGPGPEPEVIAVRRAMLRKKALEPLPTAGVSQESRSSTSHYSFSSSATVNAMKRGE</sequence>
<dbReference type="Proteomes" id="UP001153332">
    <property type="component" value="Unassembled WGS sequence"/>
</dbReference>
<organism evidence="1 2">
    <name type="scientific">Lasiodiplodia mahajangana</name>
    <dbReference type="NCBI Taxonomy" id="1108764"/>
    <lineage>
        <taxon>Eukaryota</taxon>
        <taxon>Fungi</taxon>
        <taxon>Dikarya</taxon>
        <taxon>Ascomycota</taxon>
        <taxon>Pezizomycotina</taxon>
        <taxon>Dothideomycetes</taxon>
        <taxon>Dothideomycetes incertae sedis</taxon>
        <taxon>Botryosphaeriales</taxon>
        <taxon>Botryosphaeriaceae</taxon>
        <taxon>Lasiodiplodia</taxon>
    </lineage>
</organism>
<evidence type="ECO:0000313" key="1">
    <source>
        <dbReference type="EMBL" id="KAJ8129157.1"/>
    </source>
</evidence>
<dbReference type="EMBL" id="JAPUUL010000846">
    <property type="protein sequence ID" value="KAJ8129157.1"/>
    <property type="molecule type" value="Genomic_DNA"/>
</dbReference>
<accession>A0ACC2JNT5</accession>
<evidence type="ECO:0000313" key="2">
    <source>
        <dbReference type="Proteomes" id="UP001153332"/>
    </source>
</evidence>
<keyword evidence="2" id="KW-1185">Reference proteome</keyword>
<proteinExistence type="predicted"/>
<reference evidence="1" key="1">
    <citation type="submission" date="2022-12" db="EMBL/GenBank/DDBJ databases">
        <title>Genome Sequence of Lasiodiplodia mahajangana.</title>
        <authorList>
            <person name="Buettner E."/>
        </authorList>
    </citation>
    <scope>NUCLEOTIDE SEQUENCE</scope>
    <source>
        <strain evidence="1">VT137</strain>
    </source>
</reference>
<gene>
    <name evidence="1" type="ORF">O1611_g4473</name>
</gene>
<protein>
    <submittedName>
        <fullName evidence="1">Uncharacterized protein</fullName>
    </submittedName>
</protein>
<comment type="caution">
    <text evidence="1">The sequence shown here is derived from an EMBL/GenBank/DDBJ whole genome shotgun (WGS) entry which is preliminary data.</text>
</comment>